<accession>A0A914DME8</accession>
<evidence type="ECO:0000313" key="1">
    <source>
        <dbReference type="Proteomes" id="UP000887540"/>
    </source>
</evidence>
<reference evidence="2" key="1">
    <citation type="submission" date="2022-11" db="UniProtKB">
        <authorList>
            <consortium name="WormBaseParasite"/>
        </authorList>
    </citation>
    <scope>IDENTIFICATION</scope>
</reference>
<dbReference type="AlphaFoldDB" id="A0A914DME8"/>
<organism evidence="1 2">
    <name type="scientific">Acrobeloides nanus</name>
    <dbReference type="NCBI Taxonomy" id="290746"/>
    <lineage>
        <taxon>Eukaryota</taxon>
        <taxon>Metazoa</taxon>
        <taxon>Ecdysozoa</taxon>
        <taxon>Nematoda</taxon>
        <taxon>Chromadorea</taxon>
        <taxon>Rhabditida</taxon>
        <taxon>Tylenchina</taxon>
        <taxon>Cephalobomorpha</taxon>
        <taxon>Cephaloboidea</taxon>
        <taxon>Cephalobidae</taxon>
        <taxon>Acrobeloides</taxon>
    </lineage>
</organism>
<keyword evidence="1" id="KW-1185">Reference proteome</keyword>
<sequence length="71" mass="8150">MVLWDQTKQLFIQPLLVESIFTDPDAHNILDGLAVHWYEDDEHQHGANVPPSVLSDAHEVLNGKWILYTEV</sequence>
<evidence type="ECO:0000313" key="2">
    <source>
        <dbReference type="WBParaSite" id="ACRNAN_scaffold3144.g6521.t1"/>
    </source>
</evidence>
<proteinExistence type="predicted"/>
<name>A0A914DME8_9BILA</name>
<dbReference type="WBParaSite" id="ACRNAN_scaffold3144.g6521.t1">
    <property type="protein sequence ID" value="ACRNAN_scaffold3144.g6521.t1"/>
    <property type="gene ID" value="ACRNAN_scaffold3144.g6521"/>
</dbReference>
<dbReference type="InterPro" id="IPR017853">
    <property type="entry name" value="GH"/>
</dbReference>
<dbReference type="Proteomes" id="UP000887540">
    <property type="component" value="Unplaced"/>
</dbReference>
<dbReference type="Gene3D" id="3.20.20.80">
    <property type="entry name" value="Glycosidases"/>
    <property type="match status" value="1"/>
</dbReference>
<dbReference type="SUPFAM" id="SSF51445">
    <property type="entry name" value="(Trans)glycosidases"/>
    <property type="match status" value="1"/>
</dbReference>
<protein>
    <submittedName>
        <fullName evidence="2">Uncharacterized protein</fullName>
    </submittedName>
</protein>